<dbReference type="SUPFAM" id="SSF56219">
    <property type="entry name" value="DNase I-like"/>
    <property type="match status" value="1"/>
</dbReference>
<reference evidence="1" key="1">
    <citation type="journal article" date="2013" name="Genome Biol.">
        <title>Reference genomes and transcriptomes of Nicotiana sylvestris and Nicotiana tomentosiformis.</title>
        <authorList>
            <person name="Sierro N."/>
            <person name="Battey J.N."/>
            <person name="Ouadi S."/>
            <person name="Bovet L."/>
            <person name="Goepfert S."/>
            <person name="Bakaher N."/>
            <person name="Peitsch M.C."/>
            <person name="Ivanov N.V."/>
        </authorList>
    </citation>
    <scope>NUCLEOTIDE SEQUENCE [LARGE SCALE GENOMIC DNA]</scope>
</reference>
<organism evidence="1 2">
    <name type="scientific">Nicotiana sylvestris</name>
    <name type="common">Wood tobacco</name>
    <name type="synonym">South American tobacco</name>
    <dbReference type="NCBI Taxonomy" id="4096"/>
    <lineage>
        <taxon>Eukaryota</taxon>
        <taxon>Viridiplantae</taxon>
        <taxon>Streptophyta</taxon>
        <taxon>Embryophyta</taxon>
        <taxon>Tracheophyta</taxon>
        <taxon>Spermatophyta</taxon>
        <taxon>Magnoliopsida</taxon>
        <taxon>eudicotyledons</taxon>
        <taxon>Gunneridae</taxon>
        <taxon>Pentapetalae</taxon>
        <taxon>asterids</taxon>
        <taxon>lamiids</taxon>
        <taxon>Solanales</taxon>
        <taxon>Solanaceae</taxon>
        <taxon>Nicotianoideae</taxon>
        <taxon>Nicotianeae</taxon>
        <taxon>Nicotiana</taxon>
    </lineage>
</organism>
<sequence length="237" mass="26734">MVFSEGGGRNEVGILVDNNHRELVVEARMVNDRLMTIKPVVGGFTLNIITAYAPQEGLDEEVKRCFWEDLDEMVREPDKEPITHPQELNINKSPVGNTIQLFRVKGTAEGTDSYQFSCHIGATSGGYDDMHGVFGFGDRNGGGTSLLDFARAFDLVTVNSSFPKKREHLVTFRSLVVETQIDYLLCRKSNRGLCTDCKVIPSENLLTLHRLMVMDLKITRKRRRRRCIDNIRSSGEP</sequence>
<dbReference type="RefSeq" id="XP_009789359.1">
    <property type="nucleotide sequence ID" value="XM_009791057.1"/>
</dbReference>
<gene>
    <name evidence="2" type="primary">LOC104237000</name>
</gene>
<protein>
    <submittedName>
        <fullName evidence="2">Craniofacial development protein 2-like</fullName>
    </submittedName>
</protein>
<name>A0A1U7XQZ8_NICSY</name>
<dbReference type="Gene3D" id="3.60.10.10">
    <property type="entry name" value="Endonuclease/exonuclease/phosphatase"/>
    <property type="match status" value="1"/>
</dbReference>
<dbReference type="PANTHER" id="PTHR23227">
    <property type="entry name" value="BUCENTAUR RELATED"/>
    <property type="match status" value="1"/>
</dbReference>
<dbReference type="InterPro" id="IPR036691">
    <property type="entry name" value="Endo/exonu/phosph_ase_sf"/>
</dbReference>
<reference evidence="2" key="2">
    <citation type="submission" date="2025-08" db="UniProtKB">
        <authorList>
            <consortium name="RefSeq"/>
        </authorList>
    </citation>
    <scope>IDENTIFICATION</scope>
    <source>
        <tissue evidence="2">Leaf</tissue>
    </source>
</reference>
<dbReference type="InterPro" id="IPR027124">
    <property type="entry name" value="Swc5/CFDP1/2"/>
</dbReference>
<dbReference type="AlphaFoldDB" id="A0A1U7XQZ8"/>
<dbReference type="PANTHER" id="PTHR23227:SF67">
    <property type="entry name" value="CRANIOFACIAL DEVELOPMENT PROTEIN 2-LIKE"/>
    <property type="match status" value="1"/>
</dbReference>
<evidence type="ECO:0000313" key="2">
    <source>
        <dbReference type="RefSeq" id="XP_009789359.1"/>
    </source>
</evidence>
<keyword evidence="1" id="KW-1185">Reference proteome</keyword>
<dbReference type="Proteomes" id="UP000189701">
    <property type="component" value="Unplaced"/>
</dbReference>
<proteinExistence type="predicted"/>
<accession>A0A1U7XQZ8</accession>
<evidence type="ECO:0000313" key="1">
    <source>
        <dbReference type="Proteomes" id="UP000189701"/>
    </source>
</evidence>